<evidence type="ECO:0000256" key="8">
    <source>
        <dbReference type="SAM" id="Phobius"/>
    </source>
</evidence>
<evidence type="ECO:0000256" key="5">
    <source>
        <dbReference type="ARBA" id="ARBA00022692"/>
    </source>
</evidence>
<sequence length="124" mass="13372">MRFTQGRAPRGHHQRTSLAAGRAPTSVSVWEFSSVRSWFHAAFAVLSVPVQSPRCSQATRWDRDMTSESNYTLAVGLGQFVGQQKAEWGMLSAASVLIAAPATVVFLLVQRHLVSGLTAGGTKS</sequence>
<dbReference type="Gene3D" id="1.10.3720.10">
    <property type="entry name" value="MetI-like"/>
    <property type="match status" value="1"/>
</dbReference>
<reference evidence="9 10" key="1">
    <citation type="submission" date="2019-06" db="EMBL/GenBank/DDBJ databases">
        <title>Sequencing the genomes of 1000 actinobacteria strains.</title>
        <authorList>
            <person name="Klenk H.-P."/>
        </authorList>
    </citation>
    <scope>NUCLEOTIDE SEQUENCE [LARGE SCALE GENOMIC DNA]</scope>
    <source>
        <strain evidence="9 10">DSM 45015</strain>
    </source>
</reference>
<dbReference type="GO" id="GO:0015423">
    <property type="term" value="F:ABC-type maltose transporter activity"/>
    <property type="evidence" value="ECO:0007669"/>
    <property type="project" value="TreeGrafter"/>
</dbReference>
<evidence type="ECO:0000256" key="2">
    <source>
        <dbReference type="ARBA" id="ARBA00022448"/>
    </source>
</evidence>
<evidence type="ECO:0000313" key="10">
    <source>
        <dbReference type="Proteomes" id="UP000317422"/>
    </source>
</evidence>
<feature type="transmembrane region" description="Helical" evidence="8">
    <location>
        <begin position="88"/>
        <end position="109"/>
    </location>
</feature>
<keyword evidence="5 8" id="KW-0812">Transmembrane</keyword>
<keyword evidence="3" id="KW-1003">Cell membrane</keyword>
<dbReference type="Proteomes" id="UP000317422">
    <property type="component" value="Unassembled WGS sequence"/>
</dbReference>
<dbReference type="InterPro" id="IPR035906">
    <property type="entry name" value="MetI-like_sf"/>
</dbReference>
<evidence type="ECO:0008006" key="11">
    <source>
        <dbReference type="Google" id="ProtNLM"/>
    </source>
</evidence>
<dbReference type="PANTHER" id="PTHR32243">
    <property type="entry name" value="MALTOSE TRANSPORT SYSTEM PERMEASE-RELATED"/>
    <property type="match status" value="1"/>
</dbReference>
<keyword evidence="6 8" id="KW-1133">Transmembrane helix</keyword>
<comment type="subcellular location">
    <subcellularLocation>
        <location evidence="1">Cell membrane</location>
        <topology evidence="1">Multi-pass membrane protein</topology>
    </subcellularLocation>
</comment>
<dbReference type="GO" id="GO:0005886">
    <property type="term" value="C:plasma membrane"/>
    <property type="evidence" value="ECO:0007669"/>
    <property type="project" value="UniProtKB-SubCell"/>
</dbReference>
<keyword evidence="2" id="KW-0813">Transport</keyword>
<keyword evidence="10" id="KW-1185">Reference proteome</keyword>
<dbReference type="InterPro" id="IPR050901">
    <property type="entry name" value="BP-dep_ABC_trans_perm"/>
</dbReference>
<evidence type="ECO:0000313" key="9">
    <source>
        <dbReference type="EMBL" id="TQN31615.1"/>
    </source>
</evidence>
<keyword evidence="7 8" id="KW-0472">Membrane</keyword>
<dbReference type="EMBL" id="VFQC01000001">
    <property type="protein sequence ID" value="TQN31615.1"/>
    <property type="molecule type" value="Genomic_DNA"/>
</dbReference>
<organism evidence="9 10">
    <name type="scientific">Haloactinospora alba</name>
    <dbReference type="NCBI Taxonomy" id="405555"/>
    <lineage>
        <taxon>Bacteria</taxon>
        <taxon>Bacillati</taxon>
        <taxon>Actinomycetota</taxon>
        <taxon>Actinomycetes</taxon>
        <taxon>Streptosporangiales</taxon>
        <taxon>Nocardiopsidaceae</taxon>
        <taxon>Haloactinospora</taxon>
    </lineage>
</organism>
<proteinExistence type="predicted"/>
<name>A0A543NIF0_9ACTN</name>
<accession>A0A543NIF0</accession>
<dbReference type="AlphaFoldDB" id="A0A543NIF0"/>
<evidence type="ECO:0000256" key="7">
    <source>
        <dbReference type="ARBA" id="ARBA00023136"/>
    </source>
</evidence>
<evidence type="ECO:0000256" key="6">
    <source>
        <dbReference type="ARBA" id="ARBA00022989"/>
    </source>
</evidence>
<evidence type="ECO:0000256" key="1">
    <source>
        <dbReference type="ARBA" id="ARBA00004651"/>
    </source>
</evidence>
<gene>
    <name evidence="9" type="ORF">FHX37_1523</name>
</gene>
<dbReference type="PANTHER" id="PTHR32243:SF50">
    <property type="entry name" value="MALTOSE_MALTODEXTRIN TRANSPORT SYSTEM PERMEASE PROTEIN MALG"/>
    <property type="match status" value="1"/>
</dbReference>
<dbReference type="GO" id="GO:0042956">
    <property type="term" value="P:maltodextrin transmembrane transport"/>
    <property type="evidence" value="ECO:0007669"/>
    <property type="project" value="TreeGrafter"/>
</dbReference>
<evidence type="ECO:0000256" key="3">
    <source>
        <dbReference type="ARBA" id="ARBA00022475"/>
    </source>
</evidence>
<evidence type="ECO:0000256" key="4">
    <source>
        <dbReference type="ARBA" id="ARBA00022597"/>
    </source>
</evidence>
<comment type="caution">
    <text evidence="9">The sequence shown here is derived from an EMBL/GenBank/DDBJ whole genome shotgun (WGS) entry which is preliminary data.</text>
</comment>
<protein>
    <recommendedName>
        <fullName evidence="11">Binding-protein-dependent transport system inner membrane component</fullName>
    </recommendedName>
</protein>
<dbReference type="SUPFAM" id="SSF161098">
    <property type="entry name" value="MetI-like"/>
    <property type="match status" value="1"/>
</dbReference>
<keyword evidence="4" id="KW-0762">Sugar transport</keyword>